<comment type="caution">
    <text evidence="6">The sequence shown here is derived from an EMBL/GenBank/DDBJ whole genome shotgun (WGS) entry which is preliminary data.</text>
</comment>
<dbReference type="AlphaFoldDB" id="A0A5M6D513"/>
<feature type="signal peptide" evidence="4">
    <location>
        <begin position="1"/>
        <end position="26"/>
    </location>
</feature>
<accession>A0A5M6D513</accession>
<evidence type="ECO:0000256" key="1">
    <source>
        <dbReference type="ARBA" id="ARBA00022487"/>
    </source>
</evidence>
<reference evidence="6 7" key="1">
    <citation type="submission" date="2019-08" db="EMBL/GenBank/DDBJ databases">
        <authorList>
            <person name="Dhanesh K."/>
            <person name="Kumar G."/>
            <person name="Sasikala C."/>
            <person name="Venkata Ramana C."/>
        </authorList>
    </citation>
    <scope>NUCLEOTIDE SEQUENCE [LARGE SCALE GENOMIC DNA]</scope>
    <source>
        <strain evidence="6 7">JC645</strain>
    </source>
</reference>
<proteinExistence type="predicted"/>
<keyword evidence="2 4" id="KW-0732">Signal</keyword>
<evidence type="ECO:0000313" key="7">
    <source>
        <dbReference type="Proteomes" id="UP000324479"/>
    </source>
</evidence>
<organism evidence="6 7">
    <name type="scientific">Roseiconus nitratireducens</name>
    <dbReference type="NCBI Taxonomy" id="2605748"/>
    <lineage>
        <taxon>Bacteria</taxon>
        <taxon>Pseudomonadati</taxon>
        <taxon>Planctomycetota</taxon>
        <taxon>Planctomycetia</taxon>
        <taxon>Pirellulales</taxon>
        <taxon>Pirellulaceae</taxon>
        <taxon>Roseiconus</taxon>
    </lineage>
</organism>
<evidence type="ECO:0000313" key="6">
    <source>
        <dbReference type="EMBL" id="KAA5541402.1"/>
    </source>
</evidence>
<evidence type="ECO:0000256" key="2">
    <source>
        <dbReference type="ARBA" id="ARBA00022729"/>
    </source>
</evidence>
<keyword evidence="7" id="KW-1185">Reference proteome</keyword>
<dbReference type="RefSeq" id="WP_150077788.1">
    <property type="nucleotide sequence ID" value="NZ_VWOX01000010.1"/>
</dbReference>
<evidence type="ECO:0000256" key="4">
    <source>
        <dbReference type="SAM" id="SignalP"/>
    </source>
</evidence>
<protein>
    <submittedName>
        <fullName evidence="6">Acetylxylan esterase</fullName>
    </submittedName>
</protein>
<dbReference type="InterPro" id="IPR029058">
    <property type="entry name" value="AB_hydrolase_fold"/>
</dbReference>
<dbReference type="Gene3D" id="3.40.50.1820">
    <property type="entry name" value="alpha/beta hydrolase"/>
    <property type="match status" value="1"/>
</dbReference>
<evidence type="ECO:0000256" key="3">
    <source>
        <dbReference type="ARBA" id="ARBA00022801"/>
    </source>
</evidence>
<dbReference type="Pfam" id="PF22244">
    <property type="entry name" value="GCE_fung"/>
    <property type="match status" value="1"/>
</dbReference>
<feature type="domain" description="4-O-methyl-glucuronoyl methylesterase-like" evidence="5">
    <location>
        <begin position="190"/>
        <end position="245"/>
    </location>
</feature>
<feature type="chain" id="PRO_5024290915" evidence="4">
    <location>
        <begin position="27"/>
        <end position="401"/>
    </location>
</feature>
<sequence>MLQHFAPRTFLLLASILCLTTGRVAAADPDQPPPTLCVGNYQTEAEAVEQLKRFAATYSNLEQWQERAKQIRQQILTGAGLWPLPERTPLNPVIHKKREYDGYSVESAAFEARPGFFVYGNLYRPLGRSGKHPGVLCPHGHARGPDGGRLRPDQQHRCATLARMGAVVFSYDMIGFGDSEHQGWNHEHPQALTLQTWSSIRALDFLQSLPDVDADRMGVTGCSGGGTQTFLLTAVDDRVKVSVPVVMVSAHFFGGCHCESGMPIHKTPTLETSNVEIAATAAPRPLLLVSVGGDWTKNTPDVEYPYIRNVYRLYDAEDNVENVHLPDEGHGYQINKRQAMYPFMVKHLGLDDSGVLDPATGQFDESANTIESIQPMRVFDQEHPLPKDALPPGSQISFKTP</sequence>
<keyword evidence="3" id="KW-0378">Hydrolase</keyword>
<dbReference type="GO" id="GO:0052689">
    <property type="term" value="F:carboxylic ester hydrolase activity"/>
    <property type="evidence" value="ECO:0007669"/>
    <property type="project" value="UniProtKB-KW"/>
</dbReference>
<dbReference type="InterPro" id="IPR050261">
    <property type="entry name" value="FrsA_esterase"/>
</dbReference>
<dbReference type="SUPFAM" id="SSF53474">
    <property type="entry name" value="alpha/beta-Hydrolases"/>
    <property type="match status" value="1"/>
</dbReference>
<gene>
    <name evidence="6" type="ORF">FYK55_17695</name>
</gene>
<evidence type="ECO:0000259" key="5">
    <source>
        <dbReference type="Pfam" id="PF22244"/>
    </source>
</evidence>
<dbReference type="EMBL" id="VWOX01000010">
    <property type="protein sequence ID" value="KAA5541402.1"/>
    <property type="molecule type" value="Genomic_DNA"/>
</dbReference>
<dbReference type="PANTHER" id="PTHR22946">
    <property type="entry name" value="DIENELACTONE HYDROLASE DOMAIN-CONTAINING PROTEIN-RELATED"/>
    <property type="match status" value="1"/>
</dbReference>
<dbReference type="InterPro" id="IPR054579">
    <property type="entry name" value="GCE-like_dom"/>
</dbReference>
<dbReference type="Proteomes" id="UP000324479">
    <property type="component" value="Unassembled WGS sequence"/>
</dbReference>
<name>A0A5M6D513_9BACT</name>
<dbReference type="PANTHER" id="PTHR22946:SF8">
    <property type="entry name" value="ACETYL XYLAN ESTERASE DOMAIN-CONTAINING PROTEIN"/>
    <property type="match status" value="1"/>
</dbReference>
<keyword evidence="1" id="KW-0719">Serine esterase</keyword>
<dbReference type="ESTHER" id="9bact-a0a5m6d513">
    <property type="family name" value="Pectin_methylesterase"/>
</dbReference>